<dbReference type="EMBL" id="WHNX01000001">
    <property type="protein sequence ID" value="MPW24203.1"/>
    <property type="molecule type" value="Genomic_DNA"/>
</dbReference>
<evidence type="ECO:0000313" key="3">
    <source>
        <dbReference type="Proteomes" id="UP000440004"/>
    </source>
</evidence>
<proteinExistence type="predicted"/>
<name>A0A6A7K4X4_9FIRM</name>
<feature type="domain" description="MACPF" evidence="1">
    <location>
        <begin position="16"/>
        <end position="351"/>
    </location>
</feature>
<dbReference type="Gene3D" id="2.100.10.50">
    <property type="match status" value="1"/>
</dbReference>
<dbReference type="PROSITE" id="PS51412">
    <property type="entry name" value="MACPF_2"/>
    <property type="match status" value="1"/>
</dbReference>
<reference evidence="2 3" key="1">
    <citation type="submission" date="2019-10" db="EMBL/GenBank/DDBJ databases">
        <title>Alkalibaculum tamaniensis sp.nov., a new alkaliphilic acetogen, isolated on methoxylated aromatics from a mud volcano.</title>
        <authorList>
            <person name="Khomyakova M.A."/>
            <person name="Merkel A.Y."/>
            <person name="Bonch-Osmolovskaya E.A."/>
            <person name="Slobodkin A.I."/>
        </authorList>
    </citation>
    <scope>NUCLEOTIDE SEQUENCE [LARGE SCALE GENOMIC DNA]</scope>
    <source>
        <strain evidence="2 3">M08DMB</strain>
    </source>
</reference>
<dbReference type="Proteomes" id="UP000440004">
    <property type="component" value="Unassembled WGS sequence"/>
</dbReference>
<dbReference type="Pfam" id="PF01823">
    <property type="entry name" value="MACPF"/>
    <property type="match status" value="1"/>
</dbReference>
<dbReference type="AlphaFoldDB" id="A0A6A7K4X4"/>
<accession>A0A6A7K4X4</accession>
<comment type="caution">
    <text evidence="2">The sequence shown here is derived from an EMBL/GenBank/DDBJ whole genome shotgun (WGS) entry which is preliminary data.</text>
</comment>
<evidence type="ECO:0000259" key="1">
    <source>
        <dbReference type="PROSITE" id="PS51412"/>
    </source>
</evidence>
<evidence type="ECO:0000313" key="2">
    <source>
        <dbReference type="EMBL" id="MPW24203.1"/>
    </source>
</evidence>
<sequence length="509" mass="56970">MKKVTIWLLVITFIFVLSGCNNQEQEKLSSENLITSPIPITENDEIAPISYDNVHQSSELLTEGNNTYVGFGYDVLNNTYIDPLSFSLSNPILKEEEVQKQLKTRIPNAKSSANIIGSSVSEYSKQLSVKLNLSADYPMFSGSVSGEYDLNQTKKENTYFIKSMSGYIKSSDFINNSVNLKTILDDTFKKDLNSNMEPKKLFEKYGTHLLTEALMGARCTYNYTYTSSSSQKKSEILAKVDTTYSYISGSASDDQKKEATEFLSNTYFQSMLTGGADIDASTMPNLLKNFPTWVASLKDTTPTIYGISNINSLTPIWELTDNADRATALEKAFKKMGGDVKSFLDELSKIPEKPSGKTYIESVIIISDKNKNVATDGSSYPGYTMIDKDLNKDAGGDYIYLWYNTTTDPDKALRDIRFTYDSFKDIPQFYTKNDHDLNKGASGAYIYMWTTKQKSIGKPITGINIYYGENADMPSGYEVGLVNNKESKTRAELNYKAGGEFIFLGYTNE</sequence>
<dbReference type="RefSeq" id="WP_152800512.1">
    <property type="nucleotide sequence ID" value="NZ_WHNX01000001.1"/>
</dbReference>
<dbReference type="PROSITE" id="PS51257">
    <property type="entry name" value="PROKAR_LIPOPROTEIN"/>
    <property type="match status" value="1"/>
</dbReference>
<gene>
    <name evidence="2" type="ORF">GC105_00115</name>
</gene>
<dbReference type="InterPro" id="IPR020864">
    <property type="entry name" value="MACPF"/>
</dbReference>
<protein>
    <recommendedName>
        <fullName evidence="1">MACPF domain-containing protein</fullName>
    </recommendedName>
</protein>
<organism evidence="2 3">
    <name type="scientific">Alkalibaculum sporogenes</name>
    <dbReference type="NCBI Taxonomy" id="2655001"/>
    <lineage>
        <taxon>Bacteria</taxon>
        <taxon>Bacillati</taxon>
        <taxon>Bacillota</taxon>
        <taxon>Clostridia</taxon>
        <taxon>Eubacteriales</taxon>
        <taxon>Eubacteriaceae</taxon>
        <taxon>Alkalibaculum</taxon>
    </lineage>
</organism>
<keyword evidence="3" id="KW-1185">Reference proteome</keyword>